<name>A0ABS7PET7_9SPHN</name>
<evidence type="ECO:0000313" key="5">
    <source>
        <dbReference type="Proteomes" id="UP000759298"/>
    </source>
</evidence>
<dbReference type="RefSeq" id="WP_222824743.1">
    <property type="nucleotide sequence ID" value="NZ_JAHWXP010000002.1"/>
</dbReference>
<keyword evidence="1" id="KW-0472">Membrane</keyword>
<dbReference type="InterPro" id="IPR036249">
    <property type="entry name" value="Thioredoxin-like_sf"/>
</dbReference>
<dbReference type="InterPro" id="IPR035671">
    <property type="entry name" value="DsbD_gamma"/>
</dbReference>
<feature type="signal peptide" evidence="2">
    <location>
        <begin position="1"/>
        <end position="31"/>
    </location>
</feature>
<reference evidence="4 5" key="1">
    <citation type="submission" date="2021-07" db="EMBL/GenBank/DDBJ databases">
        <title>Alteriqipengyuania abyssalis NZ-12B nov, sp.nov isolated from deep sea sponge in pacific ocean.</title>
        <authorList>
            <person name="Tareen S."/>
            <person name="Wink J."/>
        </authorList>
    </citation>
    <scope>NUCLEOTIDE SEQUENCE [LARGE SCALE GENOMIC DNA]</scope>
    <source>
        <strain evidence="4 5">NZ-12B</strain>
    </source>
</reference>
<proteinExistence type="predicted"/>
<feature type="transmembrane region" description="Helical" evidence="1">
    <location>
        <begin position="507"/>
        <end position="528"/>
    </location>
</feature>
<feature type="chain" id="PRO_5046190039" evidence="2">
    <location>
        <begin position="32"/>
        <end position="691"/>
    </location>
</feature>
<keyword evidence="1" id="KW-1133">Transmembrane helix</keyword>
<dbReference type="CDD" id="cd02953">
    <property type="entry name" value="DsbDgamma"/>
    <property type="match status" value="1"/>
</dbReference>
<feature type="domain" description="Thiol:disulfide interchange protein DsbD N-terminal" evidence="3">
    <location>
        <begin position="41"/>
        <end position="159"/>
    </location>
</feature>
<evidence type="ECO:0000256" key="1">
    <source>
        <dbReference type="SAM" id="Phobius"/>
    </source>
</evidence>
<sequence>MTSASLPVVRRVLALFVAALFAALFPGAAQAQDANIAARLLVEGPVAKGGETRIAIEFSPKSAEWHGYWSNPGDAGLGMQVEWDLPAGITIGDFHYPPPKTLLIGGLMNHVFEGDYAVVAPLRVASDAAVDGPFELTGKAFYLACTDTICVPQEARLRAVVGVGAGEQDSRFAAFQSALAAPLDQPARFAMEGDSLRIAIPLPASLNVGTPHVFVGTRELVRYAAPQRFARAGDMLVAEIPLAEGAAMPASLSGIVRLGDGTGLQFEGAPGTVPTGGEPIRMGSDLPPWWALLGAALLGGLILNIMPCVFPILSLKALSLAKAGGSEASARKDALAYTAGVVLACLALGGLLLVLRASGEAVGWAFQLQEPGVVVALFLLAVALTANFLGAFEIPGMAITGGGASGRGSFATGLLAAFVATPCTGPFMAAALGAALVLPWPLALGLFAALGLGIALPFLLVGFVPAIRQRLPRPGKWMVTFRRWMALPMGLTALALGWLLWRTGGTMFLVVCVGAAASVLGLLAVLLAPAERQQTKRKPLIAMFAIVAPLLLMHAAQQFDPDASNATSDMLASQPFSEAALAQARAANRPVFLYFTADWCLTCKVNESVAIETQASAKALDGADAVVLRGDWTRRDPAITAFLTQQGVAGVPLYLWYAPGASAPQRLPQVLTPQVLPDLATASAQPDDSSR</sequence>
<evidence type="ECO:0000256" key="2">
    <source>
        <dbReference type="SAM" id="SignalP"/>
    </source>
</evidence>
<dbReference type="Gene3D" id="3.40.30.10">
    <property type="entry name" value="Glutaredoxin"/>
    <property type="match status" value="1"/>
</dbReference>
<feature type="transmembrane region" description="Helical" evidence="1">
    <location>
        <begin position="540"/>
        <end position="556"/>
    </location>
</feature>
<dbReference type="PANTHER" id="PTHR32234">
    <property type="entry name" value="THIOL:DISULFIDE INTERCHANGE PROTEIN DSBD"/>
    <property type="match status" value="1"/>
</dbReference>
<gene>
    <name evidence="4" type="ORF">KYN89_09055</name>
</gene>
<feature type="transmembrane region" description="Helical" evidence="1">
    <location>
        <begin position="373"/>
        <end position="392"/>
    </location>
</feature>
<organism evidence="4 5">
    <name type="scientific">Alteriqipengyuania abyssalis</name>
    <dbReference type="NCBI Taxonomy" id="2860200"/>
    <lineage>
        <taxon>Bacteria</taxon>
        <taxon>Pseudomonadati</taxon>
        <taxon>Pseudomonadota</taxon>
        <taxon>Alphaproteobacteria</taxon>
        <taxon>Sphingomonadales</taxon>
        <taxon>Erythrobacteraceae</taxon>
        <taxon>Alteriqipengyuania</taxon>
    </lineage>
</organism>
<dbReference type="PANTHER" id="PTHR32234:SF3">
    <property type="entry name" value="SUPPRESSION OF COPPER SENSITIVITY PROTEIN"/>
    <property type="match status" value="1"/>
</dbReference>
<dbReference type="SUPFAM" id="SSF52833">
    <property type="entry name" value="Thioredoxin-like"/>
    <property type="match status" value="1"/>
</dbReference>
<protein>
    <submittedName>
        <fullName evidence="4">Thioredoxin family protein</fullName>
    </submittedName>
</protein>
<feature type="transmembrane region" description="Helical" evidence="1">
    <location>
        <begin position="289"/>
        <end position="313"/>
    </location>
</feature>
<dbReference type="Proteomes" id="UP000759298">
    <property type="component" value="Unassembled WGS sequence"/>
</dbReference>
<dbReference type="Pfam" id="PF13899">
    <property type="entry name" value="Thioredoxin_7"/>
    <property type="match status" value="1"/>
</dbReference>
<feature type="transmembrane region" description="Helical" evidence="1">
    <location>
        <begin position="484"/>
        <end position="501"/>
    </location>
</feature>
<feature type="transmembrane region" description="Helical" evidence="1">
    <location>
        <begin position="413"/>
        <end position="436"/>
    </location>
</feature>
<keyword evidence="5" id="KW-1185">Reference proteome</keyword>
<feature type="transmembrane region" description="Helical" evidence="1">
    <location>
        <begin position="442"/>
        <end position="464"/>
    </location>
</feature>
<evidence type="ECO:0000259" key="3">
    <source>
        <dbReference type="Pfam" id="PF11412"/>
    </source>
</evidence>
<feature type="transmembrane region" description="Helical" evidence="1">
    <location>
        <begin position="334"/>
        <end position="353"/>
    </location>
</feature>
<comment type="caution">
    <text evidence="4">The sequence shown here is derived from an EMBL/GenBank/DDBJ whole genome shotgun (WGS) entry which is preliminary data.</text>
</comment>
<accession>A0ABS7PET7</accession>
<dbReference type="InterPro" id="IPR028250">
    <property type="entry name" value="DsbDN"/>
</dbReference>
<keyword evidence="1" id="KW-0812">Transmembrane</keyword>
<keyword evidence="2" id="KW-0732">Signal</keyword>
<dbReference type="Pfam" id="PF11412">
    <property type="entry name" value="DsbD_N"/>
    <property type="match status" value="1"/>
</dbReference>
<evidence type="ECO:0000313" key="4">
    <source>
        <dbReference type="EMBL" id="MBY8337197.1"/>
    </source>
</evidence>
<dbReference type="EMBL" id="JAHWXP010000002">
    <property type="protein sequence ID" value="MBY8337197.1"/>
    <property type="molecule type" value="Genomic_DNA"/>
</dbReference>